<dbReference type="STRING" id="364199.SAMN04489858_10986"/>
<name>A0A1I0GUC3_9RHOB</name>
<sequence length="74" mass="8373">MSWEQLISELGGGLPSVVIVGLAFWGWNRDREVTRQSDLRIQDLHKANKEHQDLAREFARSLDAAVDSLRNGRG</sequence>
<dbReference type="Proteomes" id="UP000199180">
    <property type="component" value="Unassembled WGS sequence"/>
</dbReference>
<keyword evidence="1" id="KW-0472">Membrane</keyword>
<feature type="transmembrane region" description="Helical" evidence="1">
    <location>
        <begin position="6"/>
        <end position="27"/>
    </location>
</feature>
<accession>A0A1I0GUC3</accession>
<evidence type="ECO:0000256" key="1">
    <source>
        <dbReference type="SAM" id="Phobius"/>
    </source>
</evidence>
<protein>
    <submittedName>
        <fullName evidence="2">Uncharacterized protein</fullName>
    </submittedName>
</protein>
<dbReference type="AlphaFoldDB" id="A0A1I0GUC3"/>
<keyword evidence="3" id="KW-1185">Reference proteome</keyword>
<dbReference type="RefSeq" id="WP_090735663.1">
    <property type="nucleotide sequence ID" value="NZ_FOHO01000009.1"/>
</dbReference>
<evidence type="ECO:0000313" key="2">
    <source>
        <dbReference type="EMBL" id="SET74790.1"/>
    </source>
</evidence>
<dbReference type="OrthoDB" id="7781021at2"/>
<dbReference type="EMBL" id="FOHO01000009">
    <property type="protein sequence ID" value="SET74790.1"/>
    <property type="molecule type" value="Genomic_DNA"/>
</dbReference>
<gene>
    <name evidence="2" type="ORF">SAMN04489858_10986</name>
</gene>
<keyword evidence="1" id="KW-0812">Transmembrane</keyword>
<organism evidence="2 3">
    <name type="scientific">Paracoccus homiensis</name>
    <dbReference type="NCBI Taxonomy" id="364199"/>
    <lineage>
        <taxon>Bacteria</taxon>
        <taxon>Pseudomonadati</taxon>
        <taxon>Pseudomonadota</taxon>
        <taxon>Alphaproteobacteria</taxon>
        <taxon>Rhodobacterales</taxon>
        <taxon>Paracoccaceae</taxon>
        <taxon>Paracoccus</taxon>
    </lineage>
</organism>
<keyword evidence="1" id="KW-1133">Transmembrane helix</keyword>
<evidence type="ECO:0000313" key="3">
    <source>
        <dbReference type="Proteomes" id="UP000199180"/>
    </source>
</evidence>
<proteinExistence type="predicted"/>
<reference evidence="2 3" key="1">
    <citation type="submission" date="2016-10" db="EMBL/GenBank/DDBJ databases">
        <authorList>
            <person name="de Groot N.N."/>
        </authorList>
    </citation>
    <scope>NUCLEOTIDE SEQUENCE [LARGE SCALE GENOMIC DNA]</scope>
    <source>
        <strain evidence="2 3">DSM 17862</strain>
    </source>
</reference>